<dbReference type="SUPFAM" id="SSF55031">
    <property type="entry name" value="Bacterial exopeptidase dimerisation domain"/>
    <property type="match status" value="1"/>
</dbReference>
<dbReference type="Gene3D" id="3.30.70.360">
    <property type="match status" value="1"/>
</dbReference>
<dbReference type="PANTHER" id="PTHR43808">
    <property type="entry name" value="ACETYLORNITHINE DEACETYLASE"/>
    <property type="match status" value="1"/>
</dbReference>
<evidence type="ECO:0000256" key="5">
    <source>
        <dbReference type="ARBA" id="ARBA00011921"/>
    </source>
</evidence>
<evidence type="ECO:0000256" key="1">
    <source>
        <dbReference type="ARBA" id="ARBA00001941"/>
    </source>
</evidence>
<accession>A0ABT8ECG1</accession>
<evidence type="ECO:0000256" key="2">
    <source>
        <dbReference type="ARBA" id="ARBA00001947"/>
    </source>
</evidence>
<gene>
    <name evidence="13" type="ORF">QYF49_21805</name>
</gene>
<dbReference type="EC" id="3.5.1.18" evidence="5"/>
<comment type="cofactor">
    <cofactor evidence="1">
        <name>Co(2+)</name>
        <dbReference type="ChEBI" id="CHEBI:48828"/>
    </cofactor>
</comment>
<keyword evidence="8 13" id="KW-0378">Hydrolase</keyword>
<comment type="pathway">
    <text evidence="3">Amino-acid biosynthesis; L-lysine biosynthesis via DAP pathway; LL-2,6-diaminopimelate from (S)-tetrahydrodipicolinate (succinylase route): step 3/3.</text>
</comment>
<comment type="similarity">
    <text evidence="4">Belongs to the peptidase M20A family.</text>
</comment>
<dbReference type="Pfam" id="PF07687">
    <property type="entry name" value="M20_dimer"/>
    <property type="match status" value="1"/>
</dbReference>
<evidence type="ECO:0000256" key="9">
    <source>
        <dbReference type="ARBA" id="ARBA00022833"/>
    </source>
</evidence>
<evidence type="ECO:0000256" key="4">
    <source>
        <dbReference type="ARBA" id="ARBA00006247"/>
    </source>
</evidence>
<dbReference type="InterPro" id="IPR010182">
    <property type="entry name" value="ArgE/DapE"/>
</dbReference>
<dbReference type="EMBL" id="JAUHLN010000006">
    <property type="protein sequence ID" value="MDN4075599.1"/>
    <property type="molecule type" value="Genomic_DNA"/>
</dbReference>
<dbReference type="Proteomes" id="UP001168694">
    <property type="component" value="Unassembled WGS sequence"/>
</dbReference>
<comment type="catalytic activity">
    <reaction evidence="11">
        <text>N-succinyl-(2S,6S)-2,6-diaminopimelate + H2O = (2S,6S)-2,6-diaminopimelate + succinate</text>
        <dbReference type="Rhea" id="RHEA:22608"/>
        <dbReference type="ChEBI" id="CHEBI:15377"/>
        <dbReference type="ChEBI" id="CHEBI:30031"/>
        <dbReference type="ChEBI" id="CHEBI:57609"/>
        <dbReference type="ChEBI" id="CHEBI:58087"/>
        <dbReference type="EC" id="3.5.1.18"/>
    </reaction>
</comment>
<dbReference type="InterPro" id="IPR002933">
    <property type="entry name" value="Peptidase_M20"/>
</dbReference>
<dbReference type="GO" id="GO:0008777">
    <property type="term" value="F:acetylornithine deacetylase activity"/>
    <property type="evidence" value="ECO:0007669"/>
    <property type="project" value="UniProtKB-EC"/>
</dbReference>
<dbReference type="NCBIfam" id="TIGR01910">
    <property type="entry name" value="DapE-ArgE"/>
    <property type="match status" value="1"/>
</dbReference>
<evidence type="ECO:0000256" key="7">
    <source>
        <dbReference type="ARBA" id="ARBA00022723"/>
    </source>
</evidence>
<dbReference type="SUPFAM" id="SSF53187">
    <property type="entry name" value="Zn-dependent exopeptidases"/>
    <property type="match status" value="1"/>
</dbReference>
<dbReference type="Gene3D" id="3.40.630.10">
    <property type="entry name" value="Zn peptidases"/>
    <property type="match status" value="1"/>
</dbReference>
<name>A0ABT8ECG1_9BACL</name>
<keyword evidence="7" id="KW-0479">Metal-binding</keyword>
<organism evidence="13 14">
    <name type="scientific">Fictibacillus terranigra</name>
    <dbReference type="NCBI Taxonomy" id="3058424"/>
    <lineage>
        <taxon>Bacteria</taxon>
        <taxon>Bacillati</taxon>
        <taxon>Bacillota</taxon>
        <taxon>Bacilli</taxon>
        <taxon>Bacillales</taxon>
        <taxon>Fictibacillaceae</taxon>
        <taxon>Fictibacillus</taxon>
    </lineage>
</organism>
<keyword evidence="9" id="KW-0862">Zinc</keyword>
<dbReference type="InterPro" id="IPR011650">
    <property type="entry name" value="Peptidase_M20_dimer"/>
</dbReference>
<dbReference type="RefSeq" id="WP_290401708.1">
    <property type="nucleotide sequence ID" value="NZ_JAUHLN010000006.1"/>
</dbReference>
<evidence type="ECO:0000313" key="14">
    <source>
        <dbReference type="Proteomes" id="UP001168694"/>
    </source>
</evidence>
<dbReference type="PANTHER" id="PTHR43808:SF24">
    <property type="entry name" value="N-FORMYL-4-AMINO-5-AMINOMETHYL-2-METHYLPYRIMIDINE DEFORMYLASE"/>
    <property type="match status" value="1"/>
</dbReference>
<evidence type="ECO:0000256" key="3">
    <source>
        <dbReference type="ARBA" id="ARBA00005130"/>
    </source>
</evidence>
<evidence type="ECO:0000256" key="11">
    <source>
        <dbReference type="ARBA" id="ARBA00051301"/>
    </source>
</evidence>
<dbReference type="InterPro" id="IPR036264">
    <property type="entry name" value="Bact_exopeptidase_dim_dom"/>
</dbReference>
<comment type="cofactor">
    <cofactor evidence="2">
        <name>Zn(2+)</name>
        <dbReference type="ChEBI" id="CHEBI:29105"/>
    </cofactor>
</comment>
<evidence type="ECO:0000256" key="8">
    <source>
        <dbReference type="ARBA" id="ARBA00022801"/>
    </source>
</evidence>
<dbReference type="Pfam" id="PF01546">
    <property type="entry name" value="Peptidase_M20"/>
    <property type="match status" value="1"/>
</dbReference>
<protein>
    <recommendedName>
        <fullName evidence="6">Probable succinyl-diaminopimelate desuccinylase</fullName>
        <ecNumber evidence="5">3.5.1.18</ecNumber>
    </recommendedName>
</protein>
<comment type="caution">
    <text evidence="13">The sequence shown here is derived from an EMBL/GenBank/DDBJ whole genome shotgun (WGS) entry which is preliminary data.</text>
</comment>
<feature type="domain" description="Peptidase M20 dimerisation" evidence="12">
    <location>
        <begin position="210"/>
        <end position="304"/>
    </location>
</feature>
<keyword evidence="10" id="KW-0170">Cobalt</keyword>
<keyword evidence="14" id="KW-1185">Reference proteome</keyword>
<proteinExistence type="inferred from homology"/>
<evidence type="ECO:0000256" key="6">
    <source>
        <dbReference type="ARBA" id="ARBA00016853"/>
    </source>
</evidence>
<dbReference type="NCBIfam" id="NF006370">
    <property type="entry name" value="PRK08596.1"/>
    <property type="match status" value="1"/>
</dbReference>
<dbReference type="InterPro" id="IPR050072">
    <property type="entry name" value="Peptidase_M20A"/>
</dbReference>
<evidence type="ECO:0000256" key="10">
    <source>
        <dbReference type="ARBA" id="ARBA00023285"/>
    </source>
</evidence>
<reference evidence="13" key="1">
    <citation type="submission" date="2023-06" db="EMBL/GenBank/DDBJ databases">
        <title>Draft Genome Sequences of Representative Paenibacillus Polymyxa, Bacillus cereus, Fictibacillus sp., and Brevibacillus agri Strains Isolated from Amazonian Dark Earth.</title>
        <authorList>
            <person name="Pellegrinetti T.A."/>
            <person name="Cunha I.C.M."/>
            <person name="Chaves M.G."/>
            <person name="Freitas A.S."/>
            <person name="Silva A.V.R."/>
            <person name="Tsai S.M."/>
            <person name="Mendes L.W."/>
        </authorList>
    </citation>
    <scope>NUCLEOTIDE SEQUENCE</scope>
    <source>
        <strain evidence="13">CENA-BCM004</strain>
    </source>
</reference>
<evidence type="ECO:0000313" key="13">
    <source>
        <dbReference type="EMBL" id="MDN4075599.1"/>
    </source>
</evidence>
<sequence>MRDLQEKINRLAEERQERLIDILRTLVAFETVSPPARNTEEAQSYVKDVLLNLGFETEEWELFPGDRIVAGTKQGERSEEYQSLLLNGHMDVVAVGDEASWKYPPFVITEEEGLLYGRGTSDMKGGMASSLFALELLQELGIKQKGDIFFQSVTGEEAGEAGTKSCVDRGMKADFAIVADTSNLEIHGQGGVITGWITIKSKETYHDGLRSRMIHAGGGINGASAIEKMAKVIEGLQELERHWAITKSYPEFPMGSTTINPSVIEGGRNAAFIADECRLWITVHFYPNETYEEVAKEIEEHILAVAMADPWMKNNPPLFKWGGKSMIEERGEVFPALDVDHTHEALAVLKEQHQTVSKRKAVVSMSSTVTDAGWLGAAGIPAVIYGPGKLDDAHAVDEKVELHQLLEHSKVLAGFIAKWCSTERSNTHDEAEARAIY</sequence>
<dbReference type="InterPro" id="IPR001261">
    <property type="entry name" value="ArgE/DapE_CS"/>
</dbReference>
<evidence type="ECO:0000259" key="12">
    <source>
        <dbReference type="Pfam" id="PF07687"/>
    </source>
</evidence>
<dbReference type="PROSITE" id="PS00758">
    <property type="entry name" value="ARGE_DAPE_CPG2_1"/>
    <property type="match status" value="1"/>
</dbReference>